<keyword evidence="3" id="KW-1185">Reference proteome</keyword>
<protein>
    <submittedName>
        <fullName evidence="2">Uncharacterized protein</fullName>
    </submittedName>
</protein>
<evidence type="ECO:0000313" key="2">
    <source>
        <dbReference type="EMBL" id="KAK3790744.1"/>
    </source>
</evidence>
<comment type="caution">
    <text evidence="2">The sequence shown here is derived from an EMBL/GenBank/DDBJ whole genome shotgun (WGS) entry which is preliminary data.</text>
</comment>
<name>A0AAE1AN16_9GAST</name>
<dbReference type="AlphaFoldDB" id="A0AAE1AN16"/>
<evidence type="ECO:0000256" key="1">
    <source>
        <dbReference type="SAM" id="MobiDB-lite"/>
    </source>
</evidence>
<dbReference type="Proteomes" id="UP001283361">
    <property type="component" value="Unassembled WGS sequence"/>
</dbReference>
<organism evidence="2 3">
    <name type="scientific">Elysia crispata</name>
    <name type="common">lettuce slug</name>
    <dbReference type="NCBI Taxonomy" id="231223"/>
    <lineage>
        <taxon>Eukaryota</taxon>
        <taxon>Metazoa</taxon>
        <taxon>Spiralia</taxon>
        <taxon>Lophotrochozoa</taxon>
        <taxon>Mollusca</taxon>
        <taxon>Gastropoda</taxon>
        <taxon>Heterobranchia</taxon>
        <taxon>Euthyneura</taxon>
        <taxon>Panpulmonata</taxon>
        <taxon>Sacoglossa</taxon>
        <taxon>Placobranchoidea</taxon>
        <taxon>Plakobranchidae</taxon>
        <taxon>Elysia</taxon>
    </lineage>
</organism>
<sequence>MRGGRGKGVDGHHGLIDGGFDTETCRALDKPITRTALRDMTVTTESRVECFSLAPPGGSFSHRHQRRSHLTLSWRPSHPRPGPSVAGHWSGSRGLSHPAQPSVAAALGALVNYSHCILSSSRPGVKWADMEVQSSADFSPTVPDLGLVDCRLLALGNLESHGDNQGGFIRVTVL</sequence>
<dbReference type="EMBL" id="JAWDGP010001519">
    <property type="protein sequence ID" value="KAK3790744.1"/>
    <property type="molecule type" value="Genomic_DNA"/>
</dbReference>
<feature type="region of interest" description="Disordered" evidence="1">
    <location>
        <begin position="59"/>
        <end position="97"/>
    </location>
</feature>
<evidence type="ECO:0000313" key="3">
    <source>
        <dbReference type="Proteomes" id="UP001283361"/>
    </source>
</evidence>
<reference evidence="2" key="1">
    <citation type="journal article" date="2023" name="G3 (Bethesda)">
        <title>A reference genome for the long-term kleptoplast-retaining sea slug Elysia crispata morphotype clarki.</title>
        <authorList>
            <person name="Eastman K.E."/>
            <person name="Pendleton A.L."/>
            <person name="Shaikh M.A."/>
            <person name="Suttiyut T."/>
            <person name="Ogas R."/>
            <person name="Tomko P."/>
            <person name="Gavelis G."/>
            <person name="Widhalm J.R."/>
            <person name="Wisecaver J.H."/>
        </authorList>
    </citation>
    <scope>NUCLEOTIDE SEQUENCE</scope>
    <source>
        <strain evidence="2">ECLA1</strain>
    </source>
</reference>
<gene>
    <name evidence="2" type="ORF">RRG08_038235</name>
</gene>
<accession>A0AAE1AN16</accession>
<proteinExistence type="predicted"/>